<evidence type="ECO:0000256" key="1">
    <source>
        <dbReference type="SAM" id="MobiDB-lite"/>
    </source>
</evidence>
<comment type="caution">
    <text evidence="2">The sequence shown here is derived from an EMBL/GenBank/DDBJ whole genome shotgun (WGS) entry which is preliminary data.</text>
</comment>
<gene>
    <name evidence="2" type="ORF">B0T17DRAFT_512494</name>
</gene>
<name>A0AA39U3G5_9PEZI</name>
<dbReference type="AlphaFoldDB" id="A0AA39U3G5"/>
<organism evidence="2 3">
    <name type="scientific">Bombardia bombarda</name>
    <dbReference type="NCBI Taxonomy" id="252184"/>
    <lineage>
        <taxon>Eukaryota</taxon>
        <taxon>Fungi</taxon>
        <taxon>Dikarya</taxon>
        <taxon>Ascomycota</taxon>
        <taxon>Pezizomycotina</taxon>
        <taxon>Sordariomycetes</taxon>
        <taxon>Sordariomycetidae</taxon>
        <taxon>Sordariales</taxon>
        <taxon>Lasiosphaeriaceae</taxon>
        <taxon>Bombardia</taxon>
    </lineage>
</organism>
<feature type="compositionally biased region" description="Low complexity" evidence="1">
    <location>
        <begin position="52"/>
        <end position="78"/>
    </location>
</feature>
<dbReference type="EMBL" id="JAULSR010000011">
    <property type="protein sequence ID" value="KAK0610200.1"/>
    <property type="molecule type" value="Genomic_DNA"/>
</dbReference>
<evidence type="ECO:0000313" key="2">
    <source>
        <dbReference type="EMBL" id="KAK0610200.1"/>
    </source>
</evidence>
<feature type="compositionally biased region" description="Basic and acidic residues" evidence="1">
    <location>
        <begin position="85"/>
        <end position="95"/>
    </location>
</feature>
<reference evidence="2" key="1">
    <citation type="submission" date="2023-06" db="EMBL/GenBank/DDBJ databases">
        <title>Genome-scale phylogeny and comparative genomics of the fungal order Sordariales.</title>
        <authorList>
            <consortium name="Lawrence Berkeley National Laboratory"/>
            <person name="Hensen N."/>
            <person name="Bonometti L."/>
            <person name="Westerberg I."/>
            <person name="Brannstrom I.O."/>
            <person name="Guillou S."/>
            <person name="Cros-Aarteil S."/>
            <person name="Calhoun S."/>
            <person name="Haridas S."/>
            <person name="Kuo A."/>
            <person name="Mondo S."/>
            <person name="Pangilinan J."/>
            <person name="Riley R."/>
            <person name="LaButti K."/>
            <person name="Andreopoulos B."/>
            <person name="Lipzen A."/>
            <person name="Chen C."/>
            <person name="Yanf M."/>
            <person name="Daum C."/>
            <person name="Ng V."/>
            <person name="Clum A."/>
            <person name="Steindorff A."/>
            <person name="Ohm R."/>
            <person name="Martin F."/>
            <person name="Silar P."/>
            <person name="Natvig D."/>
            <person name="Lalanne C."/>
            <person name="Gautier V."/>
            <person name="Ament-velasquez S.L."/>
            <person name="Kruys A."/>
            <person name="Hutchinson M.I."/>
            <person name="Powell A.J."/>
            <person name="Barry K."/>
            <person name="Miller A.N."/>
            <person name="Grigoriev I.V."/>
            <person name="Debuchy R."/>
            <person name="Gladieux P."/>
            <person name="Thoren M.H."/>
            <person name="Johannesson H."/>
        </authorList>
    </citation>
    <scope>NUCLEOTIDE SEQUENCE</scope>
    <source>
        <strain evidence="2">SMH3391-2</strain>
    </source>
</reference>
<keyword evidence="3" id="KW-1185">Reference proteome</keyword>
<accession>A0AA39U3G5</accession>
<dbReference type="Proteomes" id="UP001174934">
    <property type="component" value="Unassembled WGS sequence"/>
</dbReference>
<feature type="compositionally biased region" description="Low complexity" evidence="1">
    <location>
        <begin position="1"/>
        <end position="32"/>
    </location>
</feature>
<protein>
    <submittedName>
        <fullName evidence="2">Uncharacterized protein</fullName>
    </submittedName>
</protein>
<sequence>MPSSSSSYQSSSHNSGSGSSSGRSSSHTSSNSRDAVNVFEYMHENEDDSRDSYASASKASSNYSSSKASSSNYPSPKHSSSKHSSVKDSSSKDKPSGAIMWFGGAKGNADYSIDKKAIYKKKHNSGNK</sequence>
<feature type="region of interest" description="Disordered" evidence="1">
    <location>
        <begin position="1"/>
        <end position="108"/>
    </location>
</feature>
<proteinExistence type="predicted"/>
<evidence type="ECO:0000313" key="3">
    <source>
        <dbReference type="Proteomes" id="UP001174934"/>
    </source>
</evidence>